<feature type="region of interest" description="Disordered" evidence="1">
    <location>
        <begin position="254"/>
        <end position="274"/>
    </location>
</feature>
<feature type="non-terminal residue" evidence="2">
    <location>
        <position position="287"/>
    </location>
</feature>
<evidence type="ECO:0000313" key="2">
    <source>
        <dbReference type="EMBL" id="KAK3389604.1"/>
    </source>
</evidence>
<evidence type="ECO:0000256" key="1">
    <source>
        <dbReference type="SAM" id="MobiDB-lite"/>
    </source>
</evidence>
<gene>
    <name evidence="2" type="ORF">B0H63DRAFT_101976</name>
</gene>
<comment type="caution">
    <text evidence="2">The sequence shown here is derived from an EMBL/GenBank/DDBJ whole genome shotgun (WGS) entry which is preliminary data.</text>
</comment>
<protein>
    <submittedName>
        <fullName evidence="2">Uncharacterized protein</fullName>
    </submittedName>
</protein>
<organism evidence="2 3">
    <name type="scientific">Podospora didyma</name>
    <dbReference type="NCBI Taxonomy" id="330526"/>
    <lineage>
        <taxon>Eukaryota</taxon>
        <taxon>Fungi</taxon>
        <taxon>Dikarya</taxon>
        <taxon>Ascomycota</taxon>
        <taxon>Pezizomycotina</taxon>
        <taxon>Sordariomycetes</taxon>
        <taxon>Sordariomycetidae</taxon>
        <taxon>Sordariales</taxon>
        <taxon>Podosporaceae</taxon>
        <taxon>Podospora</taxon>
    </lineage>
</organism>
<name>A0AAE0U3V3_9PEZI</name>
<evidence type="ECO:0000313" key="3">
    <source>
        <dbReference type="Proteomes" id="UP001285441"/>
    </source>
</evidence>
<sequence>MFFVGVVQLPQVRALGRLDHLELEHAATLLGRAVRCRLPAAFDLGLLGEGIVDWAAVVARLAAPKAHPAHLLFACNLCASDSHAIPARYGPSVQLFLHGGARRDGEALRRRIEGSDDVGGLLGNCGAIVGGVDRDEGQRRIRIGLRRWRREGDCVLLLCGHGRRFVVVVCEPQVGFDTAQALVDGGEGVQEGGEVVGRITVGIGHGCCCCSRTALHNPPVSIRRVHACSMLCRSDRHLRAQGCSRLLGGEGERSRRKLTARTEAKSDEAPEASSAVPLRWTLARGVR</sequence>
<dbReference type="AlphaFoldDB" id="A0AAE0U3V3"/>
<dbReference type="EMBL" id="JAULSW010000002">
    <property type="protein sequence ID" value="KAK3389604.1"/>
    <property type="molecule type" value="Genomic_DNA"/>
</dbReference>
<keyword evidence="3" id="KW-1185">Reference proteome</keyword>
<reference evidence="2" key="2">
    <citation type="submission" date="2023-06" db="EMBL/GenBank/DDBJ databases">
        <authorList>
            <consortium name="Lawrence Berkeley National Laboratory"/>
            <person name="Haridas S."/>
            <person name="Hensen N."/>
            <person name="Bonometti L."/>
            <person name="Westerberg I."/>
            <person name="Brannstrom I.O."/>
            <person name="Guillou S."/>
            <person name="Cros-Aarteil S."/>
            <person name="Calhoun S."/>
            <person name="Kuo A."/>
            <person name="Mondo S."/>
            <person name="Pangilinan J."/>
            <person name="Riley R."/>
            <person name="LaButti K."/>
            <person name="Andreopoulos B."/>
            <person name="Lipzen A."/>
            <person name="Chen C."/>
            <person name="Yanf M."/>
            <person name="Daum C."/>
            <person name="Ng V."/>
            <person name="Clum A."/>
            <person name="Steindorff A."/>
            <person name="Ohm R."/>
            <person name="Martin F."/>
            <person name="Silar P."/>
            <person name="Natvig D."/>
            <person name="Lalanne C."/>
            <person name="Gautier V."/>
            <person name="Ament-velasquez S.L."/>
            <person name="Kruys A."/>
            <person name="Hutchinson M.I."/>
            <person name="Powell A.J."/>
            <person name="Barry K."/>
            <person name="Miller A.N."/>
            <person name="Grigoriev I.V."/>
            <person name="Debuchy R."/>
            <person name="Gladieux P."/>
            <person name="Thoren M.H."/>
            <person name="Johannesson H."/>
        </authorList>
    </citation>
    <scope>NUCLEOTIDE SEQUENCE</scope>
    <source>
        <strain evidence="2">CBS 232.78</strain>
    </source>
</reference>
<dbReference type="Proteomes" id="UP001285441">
    <property type="component" value="Unassembled WGS sequence"/>
</dbReference>
<accession>A0AAE0U3V3</accession>
<reference evidence="2" key="1">
    <citation type="journal article" date="2023" name="Mol. Phylogenet. Evol.">
        <title>Genome-scale phylogeny and comparative genomics of the fungal order Sordariales.</title>
        <authorList>
            <person name="Hensen N."/>
            <person name="Bonometti L."/>
            <person name="Westerberg I."/>
            <person name="Brannstrom I.O."/>
            <person name="Guillou S."/>
            <person name="Cros-Aarteil S."/>
            <person name="Calhoun S."/>
            <person name="Haridas S."/>
            <person name="Kuo A."/>
            <person name="Mondo S."/>
            <person name="Pangilinan J."/>
            <person name="Riley R."/>
            <person name="LaButti K."/>
            <person name="Andreopoulos B."/>
            <person name="Lipzen A."/>
            <person name="Chen C."/>
            <person name="Yan M."/>
            <person name="Daum C."/>
            <person name="Ng V."/>
            <person name="Clum A."/>
            <person name="Steindorff A."/>
            <person name="Ohm R.A."/>
            <person name="Martin F."/>
            <person name="Silar P."/>
            <person name="Natvig D.O."/>
            <person name="Lalanne C."/>
            <person name="Gautier V."/>
            <person name="Ament-Velasquez S.L."/>
            <person name="Kruys A."/>
            <person name="Hutchinson M.I."/>
            <person name="Powell A.J."/>
            <person name="Barry K."/>
            <person name="Miller A.N."/>
            <person name="Grigoriev I.V."/>
            <person name="Debuchy R."/>
            <person name="Gladieux P."/>
            <person name="Hiltunen Thoren M."/>
            <person name="Johannesson H."/>
        </authorList>
    </citation>
    <scope>NUCLEOTIDE SEQUENCE</scope>
    <source>
        <strain evidence="2">CBS 232.78</strain>
    </source>
</reference>
<proteinExistence type="predicted"/>